<comment type="caution">
    <text evidence="1">The sequence shown here is derived from an EMBL/GenBank/DDBJ whole genome shotgun (WGS) entry which is preliminary data.</text>
</comment>
<name>A0A0G1H904_9BACT</name>
<sequence length="129" mass="14590">MLIIRIVIAIFLGWAAARLIMQSWLSFVAAVVALIGVIRRKQIAVNLGGFALHMATLIVVSVLLWGIDYVSVEWFKLGYATIEIVAFWGILGITVVSNIPNFILHAREGWKMAMDSEYLEKKTRETRRK</sequence>
<dbReference type="AlphaFoldDB" id="A0A0G1H904"/>
<proteinExistence type="predicted"/>
<protein>
    <submittedName>
        <fullName evidence="1">Uncharacterized protein</fullName>
    </submittedName>
</protein>
<reference evidence="1 2" key="1">
    <citation type="journal article" date="2015" name="Nature">
        <title>rRNA introns, odd ribosomes, and small enigmatic genomes across a large radiation of phyla.</title>
        <authorList>
            <person name="Brown C.T."/>
            <person name="Hug L.A."/>
            <person name="Thomas B.C."/>
            <person name="Sharon I."/>
            <person name="Castelle C.J."/>
            <person name="Singh A."/>
            <person name="Wilkins M.J."/>
            <person name="Williams K.H."/>
            <person name="Banfield J.F."/>
        </authorList>
    </citation>
    <scope>NUCLEOTIDE SEQUENCE [LARGE SCALE GENOMIC DNA]</scope>
</reference>
<dbReference type="Proteomes" id="UP000034051">
    <property type="component" value="Unassembled WGS sequence"/>
</dbReference>
<evidence type="ECO:0000313" key="1">
    <source>
        <dbReference type="EMBL" id="KKT42983.1"/>
    </source>
</evidence>
<dbReference type="EMBL" id="LCHW01000003">
    <property type="protein sequence ID" value="KKT42983.1"/>
    <property type="molecule type" value="Genomic_DNA"/>
</dbReference>
<accession>A0A0G1H904</accession>
<gene>
    <name evidence="1" type="ORF">UW32_C0003G0086</name>
</gene>
<evidence type="ECO:0000313" key="2">
    <source>
        <dbReference type="Proteomes" id="UP000034051"/>
    </source>
</evidence>
<organism evidence="1 2">
    <name type="scientific">Candidatus Wolfebacteria bacterium GW2011_GWE2_44_13</name>
    <dbReference type="NCBI Taxonomy" id="1619017"/>
    <lineage>
        <taxon>Bacteria</taxon>
        <taxon>Candidatus Wolfeibacteriota</taxon>
    </lineage>
</organism>